<keyword evidence="3" id="KW-1185">Reference proteome</keyword>
<dbReference type="Proteomes" id="UP000326202">
    <property type="component" value="Chromosome"/>
</dbReference>
<evidence type="ECO:0000313" key="2">
    <source>
        <dbReference type="EMBL" id="QEX15036.1"/>
    </source>
</evidence>
<dbReference type="SUPFAM" id="SSF53756">
    <property type="entry name" value="UDP-Glycosyltransferase/glycogen phosphorylase"/>
    <property type="match status" value="1"/>
</dbReference>
<dbReference type="GO" id="GO:0016757">
    <property type="term" value="F:glycosyltransferase activity"/>
    <property type="evidence" value="ECO:0007669"/>
    <property type="project" value="InterPro"/>
</dbReference>
<feature type="domain" description="Glycosyltransferase subfamily 4-like N-terminal" evidence="1">
    <location>
        <begin position="15"/>
        <end position="180"/>
    </location>
</feature>
<dbReference type="EMBL" id="CP042906">
    <property type="protein sequence ID" value="QEX15036.1"/>
    <property type="molecule type" value="Genomic_DNA"/>
</dbReference>
<evidence type="ECO:0000259" key="1">
    <source>
        <dbReference type="Pfam" id="PF13579"/>
    </source>
</evidence>
<proteinExistence type="predicted"/>
<dbReference type="AlphaFoldDB" id="A0A5J6MJY5"/>
<dbReference type="Gene3D" id="3.40.50.2000">
    <property type="entry name" value="Glycogen Phosphorylase B"/>
    <property type="match status" value="2"/>
</dbReference>
<dbReference type="KEGG" id="htq:FRZ44_03160"/>
<dbReference type="RefSeq" id="WP_151175530.1">
    <property type="nucleotide sequence ID" value="NZ_CP042906.1"/>
</dbReference>
<name>A0A5J6MJY5_9PROT</name>
<reference evidence="2 3" key="1">
    <citation type="submission" date="2019-08" db="EMBL/GenBank/DDBJ databases">
        <title>Hyperibacter terrae gen. nov., sp. nov. and Hyperibacter viscosus sp. nov., two new members in the family Rhodospirillaceae isolated from the rhizosphere of Hypericum perforatum.</title>
        <authorList>
            <person name="Noviana Z."/>
        </authorList>
    </citation>
    <scope>NUCLEOTIDE SEQUENCE [LARGE SCALE GENOMIC DNA]</scope>
    <source>
        <strain evidence="2 3">R5913</strain>
    </source>
</reference>
<dbReference type="PANTHER" id="PTHR45947:SF3">
    <property type="entry name" value="SULFOQUINOVOSYL TRANSFERASE SQD2"/>
    <property type="match status" value="1"/>
</dbReference>
<dbReference type="Pfam" id="PF13692">
    <property type="entry name" value="Glyco_trans_1_4"/>
    <property type="match status" value="1"/>
</dbReference>
<organism evidence="2 3">
    <name type="scientific">Hypericibacter terrae</name>
    <dbReference type="NCBI Taxonomy" id="2602015"/>
    <lineage>
        <taxon>Bacteria</taxon>
        <taxon>Pseudomonadati</taxon>
        <taxon>Pseudomonadota</taxon>
        <taxon>Alphaproteobacteria</taxon>
        <taxon>Rhodospirillales</taxon>
        <taxon>Dongiaceae</taxon>
        <taxon>Hypericibacter</taxon>
    </lineage>
</organism>
<protein>
    <recommendedName>
        <fullName evidence="1">Glycosyltransferase subfamily 4-like N-terminal domain-containing protein</fullName>
    </recommendedName>
</protein>
<dbReference type="Pfam" id="PF13579">
    <property type="entry name" value="Glyco_trans_4_4"/>
    <property type="match status" value="1"/>
</dbReference>
<dbReference type="InterPro" id="IPR028098">
    <property type="entry name" value="Glyco_trans_4-like_N"/>
</dbReference>
<dbReference type="InterPro" id="IPR050194">
    <property type="entry name" value="Glycosyltransferase_grp1"/>
</dbReference>
<sequence>MSYRIAVLHQGFVPTYRARFFEQLNARGGAEYVVFHGNPPTGSGWQAAPEPLQFPNVRVDNREIPLGRWRAIYQPVVQRILTDRFDAVVMGHELKFLSNLLLALRARQRRLPVIFWGFGYHAKVGMGFTAKSSGLAFGMVSQVKDLLARQADGYLAYTEGGAENLRRIGMPDDRVWVVRNTIDVEAQTRLHAKYLQTDRAELRQQLGLKPDSVVLLYIGRLLPAKQVDLLIQAVRRINSMQLSRQPVEVLIIGDGPAAESLQGRAVNLPSVRFLGALYDQDQVARYMRVAAAMVIPGFVGLAVNHAFAQGVPVITRDHALHSPEIEYLRNGENGLIVPGDMEDFAHVLARFVDSPEIQQRLAAGALRSREELHLDHMVERFDQAVLATVRRAQGADLRSAA</sequence>
<accession>A0A5J6MJY5</accession>
<evidence type="ECO:0000313" key="3">
    <source>
        <dbReference type="Proteomes" id="UP000326202"/>
    </source>
</evidence>
<dbReference type="OrthoDB" id="9790710at2"/>
<gene>
    <name evidence="2" type="ORF">FRZ44_03160</name>
</gene>
<dbReference type="PANTHER" id="PTHR45947">
    <property type="entry name" value="SULFOQUINOVOSYL TRANSFERASE SQD2"/>
    <property type="match status" value="1"/>
</dbReference>